<name>A0A1G7PVF6_9EURY</name>
<dbReference type="EMBL" id="FNBK01000011">
    <property type="protein sequence ID" value="SDF89360.1"/>
    <property type="molecule type" value="Genomic_DNA"/>
</dbReference>
<proteinExistence type="predicted"/>
<dbReference type="SUPFAM" id="SSF46785">
    <property type="entry name" value="Winged helix' DNA-binding domain"/>
    <property type="match status" value="1"/>
</dbReference>
<dbReference type="Proteomes" id="UP000199076">
    <property type="component" value="Unassembled WGS sequence"/>
</dbReference>
<dbReference type="OrthoDB" id="325082at2157"/>
<accession>A0A1G7PVF6</accession>
<evidence type="ECO:0000313" key="2">
    <source>
        <dbReference type="EMBL" id="SDF89360.1"/>
    </source>
</evidence>
<keyword evidence="3" id="KW-1185">Reference proteome</keyword>
<evidence type="ECO:0000256" key="1">
    <source>
        <dbReference type="SAM" id="MobiDB-lite"/>
    </source>
</evidence>
<sequence length="155" mass="17728">MSNEPTDTEPTHDEFTPGPDEVDYPSTLRITSLPAEQAQQAAIERAEQWEDGEEVPHVVNFEDRARLRQLLTDRRMELLEEVMEQPPESIRALADHLDRDVHDVHDDLHLLAEYDIIHFEKDGRAKKPYVPYDTVRIEVEFGLPRGEGSESAASA</sequence>
<protein>
    <submittedName>
        <fullName evidence="2">Predicted transcriptional regulator</fullName>
    </submittedName>
</protein>
<gene>
    <name evidence="2" type="ORF">SAMN05216218_1114</name>
</gene>
<feature type="region of interest" description="Disordered" evidence="1">
    <location>
        <begin position="1"/>
        <end position="26"/>
    </location>
</feature>
<reference evidence="3" key="1">
    <citation type="submission" date="2016-10" db="EMBL/GenBank/DDBJ databases">
        <authorList>
            <person name="Varghese N."/>
            <person name="Submissions S."/>
        </authorList>
    </citation>
    <scope>NUCLEOTIDE SEQUENCE [LARGE SCALE GENOMIC DNA]</scope>
    <source>
        <strain evidence="3">IBRC-M 10760</strain>
    </source>
</reference>
<dbReference type="RefSeq" id="WP_092693522.1">
    <property type="nucleotide sequence ID" value="NZ_FNBK01000011.1"/>
</dbReference>
<dbReference type="Pfam" id="PF25212">
    <property type="entry name" value="HVO_A0114"/>
    <property type="match status" value="1"/>
</dbReference>
<dbReference type="InterPro" id="IPR036390">
    <property type="entry name" value="WH_DNA-bd_sf"/>
</dbReference>
<organism evidence="2 3">
    <name type="scientific">Halorientalis regularis</name>
    <dbReference type="NCBI Taxonomy" id="660518"/>
    <lineage>
        <taxon>Archaea</taxon>
        <taxon>Methanobacteriati</taxon>
        <taxon>Methanobacteriota</taxon>
        <taxon>Stenosarchaea group</taxon>
        <taxon>Halobacteria</taxon>
        <taxon>Halobacteriales</taxon>
        <taxon>Haloarculaceae</taxon>
        <taxon>Halorientalis</taxon>
    </lineage>
</organism>
<dbReference type="STRING" id="660518.SAMN05216218_1114"/>
<dbReference type="AlphaFoldDB" id="A0A1G7PVF6"/>
<evidence type="ECO:0000313" key="3">
    <source>
        <dbReference type="Proteomes" id="UP000199076"/>
    </source>
</evidence>